<evidence type="ECO:0000256" key="1">
    <source>
        <dbReference type="SAM" id="SignalP"/>
    </source>
</evidence>
<reference evidence="4" key="1">
    <citation type="journal article" date="2019" name="Int. J. Syst. Evol. Microbiol.">
        <title>The Global Catalogue of Microorganisms (GCM) 10K type strain sequencing project: providing services to taxonomists for standard genome sequencing and annotation.</title>
        <authorList>
            <consortium name="The Broad Institute Genomics Platform"/>
            <consortium name="The Broad Institute Genome Sequencing Center for Infectious Disease"/>
            <person name="Wu L."/>
            <person name="Ma J."/>
        </authorList>
    </citation>
    <scope>NUCLEOTIDE SEQUENCE [LARGE SCALE GENOMIC DNA]</scope>
    <source>
        <strain evidence="4">KCTC 42730</strain>
    </source>
</reference>
<feature type="chain" id="PRO_5047420348" evidence="1">
    <location>
        <begin position="29"/>
        <end position="504"/>
    </location>
</feature>
<evidence type="ECO:0000313" key="4">
    <source>
        <dbReference type="Proteomes" id="UP001595453"/>
    </source>
</evidence>
<evidence type="ECO:0000259" key="2">
    <source>
        <dbReference type="Pfam" id="PF12151"/>
    </source>
</evidence>
<keyword evidence="1" id="KW-0732">Signal</keyword>
<protein>
    <submittedName>
        <fullName evidence="3">Mannan-binding lectin</fullName>
    </submittedName>
</protein>
<feature type="domain" description="Mannan-binding protein" evidence="2">
    <location>
        <begin position="468"/>
        <end position="500"/>
    </location>
</feature>
<comment type="caution">
    <text evidence="3">The sequence shown here is derived from an EMBL/GenBank/DDBJ whole genome shotgun (WGS) entry which is preliminary data.</text>
</comment>
<dbReference type="Gene3D" id="3.30.1490.230">
    <property type="match status" value="1"/>
</dbReference>
<feature type="signal peptide" evidence="1">
    <location>
        <begin position="1"/>
        <end position="28"/>
    </location>
</feature>
<dbReference type="InterPro" id="IPR021992">
    <property type="entry name" value="MVL"/>
</dbReference>
<sequence>MQTIHNTTRRLFAACGLVATLTVPTAMAASPTKPYGDPNICTAPASWFTADPGIPTEVPNNGNDFCDFYQFTWQSFLSLMWPVSGNTDPTNNNAMVRNFADTTQYPLFEFNPDGSPANSCDNKITGSILKTALQKDGSFVHGEAGGGDVIFDQNGNIAYYDMRFSRNMCTDADKIKNATNFPGGTTELKTAWRVLDISDKNIGNYLIWHKPPGLPKPKENEKEKVLALIGFHFAIATPNHPEFIWATFEHNSNAPDCNKPAQTNGWSFTSTQCATALQTGDNTAMSKCMNQAKPNDTLTGVPTEICRVYPNGTDPSDLKAGENVADITSMNTSVKNQVTGAMAVLKNYFNVGSIWVSDISKDSTLVTEVNGKTQGDISNQRGSLRLANTVAETTFQWVDTNAETNGGFASNCFGCHSYEGTADIKNKNTTSGLLSHIFDDIVVGMGKCVDVQAGPIFDQTDAAAKCNAKQSPQGACPNLGLAWNGQWTTTQAGQMSVCGCCAAK</sequence>
<dbReference type="Proteomes" id="UP001595453">
    <property type="component" value="Unassembled WGS sequence"/>
</dbReference>
<evidence type="ECO:0000313" key="3">
    <source>
        <dbReference type="EMBL" id="MFC3032178.1"/>
    </source>
</evidence>
<dbReference type="InterPro" id="IPR053754">
    <property type="entry name" value="OligoMan_bind_ChitinaseAct_sf"/>
</dbReference>
<gene>
    <name evidence="3" type="ORF">ACFOEE_06580</name>
</gene>
<name>A0ABV7CHV1_9GAMM</name>
<organism evidence="3 4">
    <name type="scientific">Pseudoalteromonas fenneropenaei</name>
    <dbReference type="NCBI Taxonomy" id="1737459"/>
    <lineage>
        <taxon>Bacteria</taxon>
        <taxon>Pseudomonadati</taxon>
        <taxon>Pseudomonadota</taxon>
        <taxon>Gammaproteobacteria</taxon>
        <taxon>Alteromonadales</taxon>
        <taxon>Pseudoalteromonadaceae</taxon>
        <taxon>Pseudoalteromonas</taxon>
    </lineage>
</organism>
<dbReference type="RefSeq" id="WP_377122264.1">
    <property type="nucleotide sequence ID" value="NZ_JBHRSD010000011.1"/>
</dbReference>
<dbReference type="EMBL" id="JBHRSD010000011">
    <property type="protein sequence ID" value="MFC3032178.1"/>
    <property type="molecule type" value="Genomic_DNA"/>
</dbReference>
<proteinExistence type="predicted"/>
<accession>A0ABV7CHV1</accession>
<keyword evidence="4" id="KW-1185">Reference proteome</keyword>
<dbReference type="Pfam" id="PF12151">
    <property type="entry name" value="MVL"/>
    <property type="match status" value="1"/>
</dbReference>